<feature type="compositionally biased region" description="Low complexity" evidence="1">
    <location>
        <begin position="1172"/>
        <end position="1182"/>
    </location>
</feature>
<evidence type="ECO:0000259" key="2">
    <source>
        <dbReference type="PROSITE" id="PS50006"/>
    </source>
</evidence>
<feature type="region of interest" description="Disordered" evidence="1">
    <location>
        <begin position="500"/>
        <end position="597"/>
    </location>
</feature>
<organism evidence="3 4">
    <name type="scientific">Rhizoctonia solani</name>
    <dbReference type="NCBI Taxonomy" id="456999"/>
    <lineage>
        <taxon>Eukaryota</taxon>
        <taxon>Fungi</taxon>
        <taxon>Dikarya</taxon>
        <taxon>Basidiomycota</taxon>
        <taxon>Agaricomycotina</taxon>
        <taxon>Agaricomycetes</taxon>
        <taxon>Cantharellales</taxon>
        <taxon>Ceratobasidiaceae</taxon>
        <taxon>Rhizoctonia</taxon>
    </lineage>
</organism>
<name>A0A8H7HGT1_9AGAM</name>
<proteinExistence type="predicted"/>
<feature type="compositionally biased region" description="Low complexity" evidence="1">
    <location>
        <begin position="311"/>
        <end position="323"/>
    </location>
</feature>
<feature type="region of interest" description="Disordered" evidence="1">
    <location>
        <begin position="781"/>
        <end position="916"/>
    </location>
</feature>
<feature type="compositionally biased region" description="Acidic residues" evidence="1">
    <location>
        <begin position="460"/>
        <end position="470"/>
    </location>
</feature>
<feature type="compositionally biased region" description="Polar residues" evidence="1">
    <location>
        <begin position="289"/>
        <end position="300"/>
    </location>
</feature>
<feature type="compositionally biased region" description="Polar residues" evidence="1">
    <location>
        <begin position="155"/>
        <end position="166"/>
    </location>
</feature>
<dbReference type="Gene3D" id="2.60.200.20">
    <property type="match status" value="1"/>
</dbReference>
<accession>A0A8H7HGT1</accession>
<feature type="compositionally biased region" description="Basic and acidic residues" evidence="1">
    <location>
        <begin position="1077"/>
        <end position="1089"/>
    </location>
</feature>
<evidence type="ECO:0000313" key="4">
    <source>
        <dbReference type="Proteomes" id="UP000650582"/>
    </source>
</evidence>
<protein>
    <submittedName>
        <fullName evidence="3">Forkhead associated domain</fullName>
    </submittedName>
</protein>
<feature type="region of interest" description="Disordered" evidence="1">
    <location>
        <begin position="371"/>
        <end position="393"/>
    </location>
</feature>
<feature type="compositionally biased region" description="Acidic residues" evidence="1">
    <location>
        <begin position="829"/>
        <end position="883"/>
    </location>
</feature>
<evidence type="ECO:0000256" key="1">
    <source>
        <dbReference type="SAM" id="MobiDB-lite"/>
    </source>
</evidence>
<comment type="caution">
    <text evidence="3">The sequence shown here is derived from an EMBL/GenBank/DDBJ whole genome shotgun (WGS) entry which is preliminary data.</text>
</comment>
<feature type="compositionally biased region" description="Acidic residues" evidence="1">
    <location>
        <begin position="511"/>
        <end position="520"/>
    </location>
</feature>
<dbReference type="Pfam" id="PF00498">
    <property type="entry name" value="FHA"/>
    <property type="match status" value="1"/>
</dbReference>
<feature type="compositionally biased region" description="Low complexity" evidence="1">
    <location>
        <begin position="1154"/>
        <end position="1165"/>
    </location>
</feature>
<feature type="region of interest" description="Disordered" evidence="1">
    <location>
        <begin position="698"/>
        <end position="750"/>
    </location>
</feature>
<reference evidence="3" key="1">
    <citation type="submission" date="2020-09" db="EMBL/GenBank/DDBJ databases">
        <title>Comparative genome analyses of four rice-infecting Rhizoctonia solani isolates reveal extensive enrichment of homogalacturonan modification genes.</title>
        <authorList>
            <person name="Lee D.-Y."/>
            <person name="Jeon J."/>
            <person name="Kim K.-T."/>
            <person name="Cheong K."/>
            <person name="Song H."/>
            <person name="Choi G."/>
            <person name="Ko J."/>
            <person name="Opiyo S.O."/>
            <person name="Zuo S."/>
            <person name="Madhav S."/>
            <person name="Lee Y.-H."/>
            <person name="Wang G.-L."/>
        </authorList>
    </citation>
    <scope>NUCLEOTIDE SEQUENCE</scope>
    <source>
        <strain evidence="3">AG1-IA YN-7</strain>
    </source>
</reference>
<dbReference type="Proteomes" id="UP000650582">
    <property type="component" value="Unassembled WGS sequence"/>
</dbReference>
<feature type="region of interest" description="Disordered" evidence="1">
    <location>
        <begin position="954"/>
        <end position="1320"/>
    </location>
</feature>
<dbReference type="InterPro" id="IPR008984">
    <property type="entry name" value="SMAD_FHA_dom_sf"/>
</dbReference>
<feature type="compositionally biased region" description="Basic and acidic residues" evidence="1">
    <location>
        <begin position="1230"/>
        <end position="1259"/>
    </location>
</feature>
<feature type="region of interest" description="Disordered" evidence="1">
    <location>
        <begin position="415"/>
        <end position="488"/>
    </location>
</feature>
<dbReference type="EMBL" id="JACYCC010000024">
    <property type="protein sequence ID" value="KAF8685009.1"/>
    <property type="molecule type" value="Genomic_DNA"/>
</dbReference>
<dbReference type="SUPFAM" id="SSF49879">
    <property type="entry name" value="SMAD/FHA domain"/>
    <property type="match status" value="1"/>
</dbReference>
<feature type="compositionally biased region" description="Polar residues" evidence="1">
    <location>
        <begin position="1278"/>
        <end position="1289"/>
    </location>
</feature>
<feature type="compositionally biased region" description="Acidic residues" evidence="1">
    <location>
        <begin position="371"/>
        <end position="392"/>
    </location>
</feature>
<feature type="compositionally biased region" description="Low complexity" evidence="1">
    <location>
        <begin position="1052"/>
        <end position="1065"/>
    </location>
</feature>
<feature type="compositionally biased region" description="Acidic residues" evidence="1">
    <location>
        <begin position="546"/>
        <end position="556"/>
    </location>
</feature>
<feature type="compositionally biased region" description="Polar residues" evidence="1">
    <location>
        <begin position="471"/>
        <end position="484"/>
    </location>
</feature>
<feature type="domain" description="FHA" evidence="2">
    <location>
        <begin position="34"/>
        <end position="87"/>
    </location>
</feature>
<dbReference type="PROSITE" id="PS50006">
    <property type="entry name" value="FHA_DOMAIN"/>
    <property type="match status" value="1"/>
</dbReference>
<feature type="region of interest" description="Disordered" evidence="1">
    <location>
        <begin position="155"/>
        <end position="198"/>
    </location>
</feature>
<evidence type="ECO:0000313" key="3">
    <source>
        <dbReference type="EMBL" id="KAF8685009.1"/>
    </source>
</evidence>
<feature type="compositionally biased region" description="Basic and acidic residues" evidence="1">
    <location>
        <begin position="521"/>
        <end position="534"/>
    </location>
</feature>
<dbReference type="InterPro" id="IPR000253">
    <property type="entry name" value="FHA_dom"/>
</dbReference>
<feature type="compositionally biased region" description="Basic and acidic residues" evidence="1">
    <location>
        <begin position="999"/>
        <end position="1012"/>
    </location>
</feature>
<feature type="compositionally biased region" description="Polar residues" evidence="1">
    <location>
        <begin position="979"/>
        <end position="996"/>
    </location>
</feature>
<feature type="region of interest" description="Disordered" evidence="1">
    <location>
        <begin position="260"/>
        <end position="337"/>
    </location>
</feature>
<sequence>MAHSSSMGKYGILHIVNRKNNSPAYSYPVDSEQTTFGRNDDCDIRLLYGWVSGLHCKLFFQNAKVPELLAFLSVYGLNGVIVDGSHIGRNPDADGESSETTIPIMNNSQIEIYRKRFVFEYPSKELRIKAMTEPMTVKPKRTLRLSMIQSAQVFTPSKPTADTSTPKSHRRRRSETLAEQLQSPIKPFSPARPAPCASMGHETLSVADEEREVTLVGPGGAQSVVVLEEEKDLVVVEAIGEESDEEDLSDDEEIIRDKENANPFDLGRSPASQHDKASPSASPAPAVQRSLSANTPSSSYAPKRPNLQRGAASAPAPSSSPASNNTSQPARTPARKARFSLHKAVLLRSAQRQLVERERLNQFQAREAPIFDEDADIDMDESEPEFAEEPESDLNLMVGDANVDVRLASDVDHLTVQDPDADEEDAVESVVSPLRSGAHPANGSFSDDSEHSFNQAADQSEGDISVESDISEINQGQEQESTPIGSRIRESLSVLGNLLPNLLKTPSDSASTEDSEEVDIVDQRRNAPRVKVEPSEEEPPLHFSDSEDEDEDEGEDQGQVSPSGRIQTPIDDDSNPVHNGEPAGATIKLEETPTQPRRLNAFMTPQVSRPNFARAPVGRKSVALGAESGEVNDLNWLPSRVPVVKAEADSEEEEDHDMLEDPIVEDEPVLSDLKHIPELDAEEKAARRQSALAVLAAGPRQLPTRRQSVAPHLAISEPLDPNDRRTTLAGDALGAPVGTPQHASTLAKASDYQVAIDSSDEEEPPAESVLSTLRKKVDYMRRQSMSRASREEKLIGPLFGEAVTGDIKLEDSEELVAALEPDDIKQELEEAEHELEELEDEAETEAELSVDEEGEEVTDSEDGSDHDGFDDEQNDVQEQSDTETEQKAFDEHVEEETIPEGTKVPAVLPAAGPSTPALKGIRSLFRAEEVKGLGTQTPAGLDGMVQLFGPEAELEAELPAQDKPSRLRTKSADPARSKIATSTMARAKSSQATTSKVPEVARTRSADTRAKTDVTAAKGASTVSRIASRTLREPSKLPSRIKTPTEEPEAPAPKAATRKAVPAATVSVVLPRRAKAPKTEADAEAKDEPESTASRLKAPTKRVTRTASGASHTTDDTKPLTRTASSMSIDDKPATRRGRAAAAAPAIEEEAKPATRTTRAKAAAPTRRKDATSSARPTTPTTEAGDDKDPMDTIPLPESPTKRSTRAKVTTVKVEPDDDESIPATRSRTRTTESDTSKDKRTTTKRVASKDVDENKENAAVDVPEAETETKVKASGLPTKTTRKVSATVSKLPAPTKTASKTEPATTSATTRALRTRARK</sequence>
<gene>
    <name evidence="3" type="ORF">RHS04_01015</name>
</gene>